<evidence type="ECO:0000256" key="1">
    <source>
        <dbReference type="SAM" id="MobiDB-lite"/>
    </source>
</evidence>
<dbReference type="InterPro" id="IPR003124">
    <property type="entry name" value="WH2_dom"/>
</dbReference>
<feature type="compositionally biased region" description="Polar residues" evidence="1">
    <location>
        <begin position="102"/>
        <end position="112"/>
    </location>
</feature>
<sequence>MIVILFTSVVSGGPPIFVHAMPAINPGGSNPPQRTTFRPPWVKESPDPHHVPTAPWTLARNRDSGIASNTGATNKPAVLKGRAATENDATAASTAIPKTLPNKGNAQTSSATPKEPVQVRKQSKITIIPSMPSSKPKENGHQNATAVTSKPKEDKTIKPEEIKRKSSLVESKPKSTVVEVKSLEKNKPNKVLERTVSIDKVAKEKPPEPTTKPPAPPMPPPPPPGMKKTVVLNRQPVGQTRPEKAVSMARESKVLPPVIAEKLETLKSRPRKRPDWGAMMKAIETGKKLKHVQCNDRSSPLLACEKVKEQREEGSERELDFRHKRDSSSVGVRGCGRGEGDSPGLPTPWIRCGSTMLRPERETSIFTLLQLHAMTRPEDSGERLMVLTRVSPKHFQGKVAPDRTATRVLPKCTLKQSRYVLGRQLPNTMHLGTALKISIKGAVLISRHRAES</sequence>
<feature type="region of interest" description="Disordered" evidence="1">
    <location>
        <begin position="311"/>
        <end position="341"/>
    </location>
</feature>
<dbReference type="EMBL" id="OE000284">
    <property type="protein sequence ID" value="CAD7453243.1"/>
    <property type="molecule type" value="Genomic_DNA"/>
</dbReference>
<dbReference type="PROSITE" id="PS51082">
    <property type="entry name" value="WH2"/>
    <property type="match status" value="1"/>
</dbReference>
<protein>
    <recommendedName>
        <fullName evidence="2">WH2 domain-containing protein</fullName>
    </recommendedName>
</protein>
<proteinExistence type="predicted"/>
<feature type="region of interest" description="Disordered" evidence="1">
    <location>
        <begin position="61"/>
        <end position="170"/>
    </location>
</feature>
<reference evidence="3" key="1">
    <citation type="submission" date="2020-11" db="EMBL/GenBank/DDBJ databases">
        <authorList>
            <person name="Tran Van P."/>
        </authorList>
    </citation>
    <scope>NUCLEOTIDE SEQUENCE</scope>
</reference>
<dbReference type="AlphaFoldDB" id="A0A7R9FIT2"/>
<feature type="domain" description="WH2" evidence="2">
    <location>
        <begin position="275"/>
        <end position="292"/>
    </location>
</feature>
<accession>A0A7R9FIT2</accession>
<feature type="compositionally biased region" description="Basic and acidic residues" evidence="1">
    <location>
        <begin position="150"/>
        <end position="164"/>
    </location>
</feature>
<name>A0A7R9FIT2_9NEOP</name>
<evidence type="ECO:0000259" key="2">
    <source>
        <dbReference type="PROSITE" id="PS51082"/>
    </source>
</evidence>
<organism evidence="3">
    <name type="scientific">Timema tahoe</name>
    <dbReference type="NCBI Taxonomy" id="61484"/>
    <lineage>
        <taxon>Eukaryota</taxon>
        <taxon>Metazoa</taxon>
        <taxon>Ecdysozoa</taxon>
        <taxon>Arthropoda</taxon>
        <taxon>Hexapoda</taxon>
        <taxon>Insecta</taxon>
        <taxon>Pterygota</taxon>
        <taxon>Neoptera</taxon>
        <taxon>Polyneoptera</taxon>
        <taxon>Phasmatodea</taxon>
        <taxon>Timematodea</taxon>
        <taxon>Timematoidea</taxon>
        <taxon>Timematidae</taxon>
        <taxon>Timema</taxon>
    </lineage>
</organism>
<evidence type="ECO:0000313" key="3">
    <source>
        <dbReference type="EMBL" id="CAD7453243.1"/>
    </source>
</evidence>
<gene>
    <name evidence="3" type="ORF">TTEB3V08_LOCUS1392</name>
</gene>
<feature type="compositionally biased region" description="Pro residues" evidence="1">
    <location>
        <begin position="208"/>
        <end position="225"/>
    </location>
</feature>
<feature type="region of interest" description="Disordered" evidence="1">
    <location>
        <begin position="199"/>
        <end position="229"/>
    </location>
</feature>
<dbReference type="GO" id="GO:0003779">
    <property type="term" value="F:actin binding"/>
    <property type="evidence" value="ECO:0007669"/>
    <property type="project" value="InterPro"/>
</dbReference>
<feature type="compositionally biased region" description="Basic and acidic residues" evidence="1">
    <location>
        <begin position="311"/>
        <end position="327"/>
    </location>
</feature>